<dbReference type="RefSeq" id="WP_377523255.1">
    <property type="nucleotide sequence ID" value="NZ_JBHTLD010000025.1"/>
</dbReference>
<dbReference type="PROSITE" id="PS51257">
    <property type="entry name" value="PROKAR_LIPOPROTEIN"/>
    <property type="match status" value="1"/>
</dbReference>
<dbReference type="EMBL" id="JBHTLD010000025">
    <property type="protein sequence ID" value="MFD1185501.1"/>
    <property type="molecule type" value="Genomic_DNA"/>
</dbReference>
<comment type="caution">
    <text evidence="1">The sequence shown here is derived from an EMBL/GenBank/DDBJ whole genome shotgun (WGS) entry which is preliminary data.</text>
</comment>
<organism evidence="1 2">
    <name type="scientific">Pontibacter rugosus</name>
    <dbReference type="NCBI Taxonomy" id="1745966"/>
    <lineage>
        <taxon>Bacteria</taxon>
        <taxon>Pseudomonadati</taxon>
        <taxon>Bacteroidota</taxon>
        <taxon>Cytophagia</taxon>
        <taxon>Cytophagales</taxon>
        <taxon>Hymenobacteraceae</taxon>
        <taxon>Pontibacter</taxon>
    </lineage>
</organism>
<evidence type="ECO:0000313" key="2">
    <source>
        <dbReference type="Proteomes" id="UP001597094"/>
    </source>
</evidence>
<keyword evidence="2" id="KW-1185">Reference proteome</keyword>
<gene>
    <name evidence="1" type="ORF">ACFQ2O_04710</name>
</gene>
<dbReference type="Proteomes" id="UP001597094">
    <property type="component" value="Unassembled WGS sequence"/>
</dbReference>
<reference evidence="2" key="1">
    <citation type="journal article" date="2019" name="Int. J. Syst. Evol. Microbiol.">
        <title>The Global Catalogue of Microorganisms (GCM) 10K type strain sequencing project: providing services to taxonomists for standard genome sequencing and annotation.</title>
        <authorList>
            <consortium name="The Broad Institute Genomics Platform"/>
            <consortium name="The Broad Institute Genome Sequencing Center for Infectious Disease"/>
            <person name="Wu L."/>
            <person name="Ma J."/>
        </authorList>
    </citation>
    <scope>NUCLEOTIDE SEQUENCE [LARGE SCALE GENOMIC DNA]</scope>
    <source>
        <strain evidence="2">JCM 31319</strain>
    </source>
</reference>
<accession>A0ABW3SNK1</accession>
<sequence>MKYMLKYSTILLVLAIIVGGCRKEPNYSDVPEITFDRVEQFTYLVDKTYQDTLYIVVDFQDGDGNLGLSRGVNGKQEGPDFEGPFERGSPYYDNFFANLQIKRGNNYISSPLTISGRFPRLSNDDKPETLEGEIKFMIGSFSTLVYPAGDTIRFEVYLYDRALNKSNTVYTDDIVLYQGQGR</sequence>
<protein>
    <submittedName>
        <fullName evidence="1">Uncharacterized protein</fullName>
    </submittedName>
</protein>
<name>A0ABW3SNK1_9BACT</name>
<evidence type="ECO:0000313" key="1">
    <source>
        <dbReference type="EMBL" id="MFD1185501.1"/>
    </source>
</evidence>
<proteinExistence type="predicted"/>